<organism evidence="1 2">
    <name type="scientific">Fusarium albosuccineum</name>
    <dbReference type="NCBI Taxonomy" id="1237068"/>
    <lineage>
        <taxon>Eukaryota</taxon>
        <taxon>Fungi</taxon>
        <taxon>Dikarya</taxon>
        <taxon>Ascomycota</taxon>
        <taxon>Pezizomycotina</taxon>
        <taxon>Sordariomycetes</taxon>
        <taxon>Hypocreomycetidae</taxon>
        <taxon>Hypocreales</taxon>
        <taxon>Nectriaceae</taxon>
        <taxon>Fusarium</taxon>
        <taxon>Fusarium decemcellulare species complex</taxon>
    </lineage>
</organism>
<accession>A0A8H4K6H2</accession>
<dbReference type="OrthoDB" id="432010at2759"/>
<dbReference type="EMBL" id="JAADYS010003623">
    <property type="protein sequence ID" value="KAF4445627.1"/>
    <property type="molecule type" value="Genomic_DNA"/>
</dbReference>
<reference evidence="1 2" key="1">
    <citation type="submission" date="2020-01" db="EMBL/GenBank/DDBJ databases">
        <title>Identification and distribution of gene clusters putatively required for synthesis of sphingolipid metabolism inhibitors in phylogenetically diverse species of the filamentous fungus Fusarium.</title>
        <authorList>
            <person name="Kim H.-S."/>
            <person name="Busman M."/>
            <person name="Brown D.W."/>
            <person name="Divon H."/>
            <person name="Uhlig S."/>
            <person name="Proctor R.H."/>
        </authorList>
    </citation>
    <scope>NUCLEOTIDE SEQUENCE [LARGE SCALE GENOMIC DNA]</scope>
    <source>
        <strain evidence="1 2">NRRL 20459</strain>
    </source>
</reference>
<name>A0A8H4K6H2_9HYPO</name>
<sequence length="94" mass="10249">MAQFITVEEHFLSDNLPGGLITLLRPPAVPAGTEERLRDTGKIRLQSMDENNIKFSVLSHLVAEAKPSDCPSILSTLAIPRCLGPWQGIAPNSR</sequence>
<dbReference type="AlphaFoldDB" id="A0A8H4K6H2"/>
<proteinExistence type="predicted"/>
<dbReference type="Proteomes" id="UP000554235">
    <property type="component" value="Unassembled WGS sequence"/>
</dbReference>
<evidence type="ECO:0000313" key="2">
    <source>
        <dbReference type="Proteomes" id="UP000554235"/>
    </source>
</evidence>
<keyword evidence="2" id="KW-1185">Reference proteome</keyword>
<evidence type="ECO:0000313" key="1">
    <source>
        <dbReference type="EMBL" id="KAF4445627.1"/>
    </source>
</evidence>
<comment type="caution">
    <text evidence="1">The sequence shown here is derived from an EMBL/GenBank/DDBJ whole genome shotgun (WGS) entry which is preliminary data.</text>
</comment>
<protein>
    <submittedName>
        <fullName evidence="1">2-amino-3-carboxymuconate-6-semialdehyde decarboxylase</fullName>
    </submittedName>
</protein>
<gene>
    <name evidence="1" type="ORF">FALBO_17164</name>
</gene>